<keyword evidence="5" id="KW-1185">Reference proteome</keyword>
<evidence type="ECO:0000256" key="2">
    <source>
        <dbReference type="ARBA" id="ARBA00022777"/>
    </source>
</evidence>
<dbReference type="AlphaFoldDB" id="A0A6V8LTE1"/>
<gene>
    <name evidence="4" type="ORF">NNJEOMEG_02842</name>
</gene>
<comment type="caution">
    <text evidence="4">The sequence shown here is derived from an EMBL/GenBank/DDBJ whole genome shotgun (WGS) entry which is preliminary data.</text>
</comment>
<reference evidence="4 5" key="1">
    <citation type="submission" date="2020-04" db="EMBL/GenBank/DDBJ databases">
        <authorList>
            <consortium name="Desulfovibrio sp. FSS-1 genome sequencing consortium"/>
            <person name="Shimoshige H."/>
            <person name="Kobayashi H."/>
            <person name="Maekawa T."/>
        </authorList>
    </citation>
    <scope>NUCLEOTIDE SEQUENCE [LARGE SCALE GENOMIC DNA]</scope>
    <source>
        <strain evidence="4 5">SIID29052-01</strain>
    </source>
</reference>
<organism evidence="4 5">
    <name type="scientific">Fundidesulfovibrio magnetotacticus</name>
    <dbReference type="NCBI Taxonomy" id="2730080"/>
    <lineage>
        <taxon>Bacteria</taxon>
        <taxon>Pseudomonadati</taxon>
        <taxon>Thermodesulfobacteriota</taxon>
        <taxon>Desulfovibrionia</taxon>
        <taxon>Desulfovibrionales</taxon>
        <taxon>Desulfovibrionaceae</taxon>
        <taxon>Fundidesulfovibrio</taxon>
    </lineage>
</organism>
<reference evidence="4 5" key="2">
    <citation type="submission" date="2020-05" db="EMBL/GenBank/DDBJ databases">
        <title>Draft genome sequence of Desulfovibrio sp. strainFSS-1.</title>
        <authorList>
            <person name="Shimoshige H."/>
            <person name="Kobayashi H."/>
            <person name="Maekawa T."/>
        </authorList>
    </citation>
    <scope>NUCLEOTIDE SEQUENCE [LARGE SCALE GENOMIC DNA]</scope>
    <source>
        <strain evidence="4 5">SIID29052-01</strain>
    </source>
</reference>
<keyword evidence="2" id="KW-0418">Kinase</keyword>
<proteinExistence type="predicted"/>
<evidence type="ECO:0000256" key="1">
    <source>
        <dbReference type="ARBA" id="ARBA00022679"/>
    </source>
</evidence>
<keyword evidence="1" id="KW-0808">Transferase</keyword>
<protein>
    <recommendedName>
        <fullName evidence="3">HipA-like C-terminal domain-containing protein</fullName>
    </recommendedName>
</protein>
<evidence type="ECO:0000313" key="5">
    <source>
        <dbReference type="Proteomes" id="UP000494245"/>
    </source>
</evidence>
<dbReference type="RefSeq" id="WP_173085608.1">
    <property type="nucleotide sequence ID" value="NZ_BLTE01000013.1"/>
</dbReference>
<dbReference type="Gene3D" id="1.10.1070.20">
    <property type="match status" value="1"/>
</dbReference>
<dbReference type="EMBL" id="BLTE01000013">
    <property type="protein sequence ID" value="GFK94994.1"/>
    <property type="molecule type" value="Genomic_DNA"/>
</dbReference>
<evidence type="ECO:0000259" key="3">
    <source>
        <dbReference type="Pfam" id="PF07804"/>
    </source>
</evidence>
<accession>A0A6V8LTE1</accession>
<dbReference type="Pfam" id="PF07804">
    <property type="entry name" value="HipA_C"/>
    <property type="match status" value="1"/>
</dbReference>
<dbReference type="Proteomes" id="UP000494245">
    <property type="component" value="Unassembled WGS sequence"/>
</dbReference>
<evidence type="ECO:0000313" key="4">
    <source>
        <dbReference type="EMBL" id="GFK94994.1"/>
    </source>
</evidence>
<sequence length="303" mass="34831">MYPIVHIPANIPGFPEQIGTKEKFWLLGIDGYKYLYKIGRPGTGENWAEIVSYEICRLLCLPHAEYSLATWRDTCGVITRSFVPDGHSLYLGNDIMSKFVHEYDANKRYKQTQYTIGRVFHFLNNEIIQYPIGFPSAFTTNQALSCFVGYILLDALIANQDRHHENWGLILNPEGKAYLAPTFDHASSLGRNESDRKRTTILTTKDMRQHITAYVTKARTPFYTKQTEKSTLTTINALEWIGSKAPDALHYWTNRLNTIKKQQLLTIFSNIDRNWINDNAINFSLAMLALNTQRINKLAETIK</sequence>
<dbReference type="InterPro" id="IPR012893">
    <property type="entry name" value="HipA-like_C"/>
</dbReference>
<feature type="domain" description="HipA-like C-terminal" evidence="3">
    <location>
        <begin position="49"/>
        <end position="208"/>
    </location>
</feature>
<name>A0A6V8LTE1_9BACT</name>